<reference evidence="3 4" key="1">
    <citation type="submission" date="2021-03" db="EMBL/GenBank/DDBJ databases">
        <title>Genomic Encyclopedia of Type Strains, Phase III (KMG-III): the genomes of soil and plant-associated and newly described type strains.</title>
        <authorList>
            <person name="Whitman W."/>
        </authorList>
    </citation>
    <scope>NUCLEOTIDE SEQUENCE [LARGE SCALE GENOMIC DNA]</scope>
    <source>
        <strain evidence="3 4">IMMIB AFH-6</strain>
    </source>
</reference>
<dbReference type="GO" id="GO:0004751">
    <property type="term" value="F:ribose-5-phosphate isomerase activity"/>
    <property type="evidence" value="ECO:0007669"/>
    <property type="project" value="UniProtKB-EC"/>
</dbReference>
<comment type="function">
    <text evidence="2">Catalyzes the reversible conversion of ribose-5-phosphate to ribulose 5-phosphate.</text>
</comment>
<sequence length="239" mass="24653">MSSLLNADAKAEQDRLKRAAAEAAVTLVEDGMVVGLGTGSTAAFALEALAARIAKGLRVSGVPTSEATAALARRLGVPLTDFAAHRRLDLAIDGADEVERGTLNLIKGLGGALLYEKIVAAASRRFVVIADATKLVDRLGERAPLPVEIVPFGLEPTLDRLADAGLAPLLRRIAGSGEPFRTDGGHAIADCRTGPIANPAALDRQLRAMVGVVDSGLFIGMAAEAFVGTAQGVQCLTPQ</sequence>
<name>A0ABS4SV51_9PROT</name>
<protein>
    <recommendedName>
        <fullName evidence="2">Ribose-5-phosphate isomerase A</fullName>
        <ecNumber evidence="2">5.3.1.6</ecNumber>
    </recommendedName>
    <alternativeName>
        <fullName evidence="2">Phosphoriboisomerase A</fullName>
        <shortName evidence="2">PRI</shortName>
    </alternativeName>
</protein>
<dbReference type="InterPro" id="IPR020672">
    <property type="entry name" value="Ribose5P_isomerase_typA_subgr"/>
</dbReference>
<dbReference type="NCBIfam" id="NF001924">
    <property type="entry name" value="PRK00702.1"/>
    <property type="match status" value="1"/>
</dbReference>
<gene>
    <name evidence="2" type="primary">rpiA</name>
    <name evidence="3" type="ORF">J2851_006257</name>
</gene>
<feature type="binding site" evidence="2">
    <location>
        <position position="134"/>
    </location>
    <ligand>
        <name>substrate</name>
    </ligand>
</feature>
<dbReference type="SUPFAM" id="SSF75445">
    <property type="entry name" value="D-ribose-5-phosphate isomerase (RpiA), lid domain"/>
    <property type="match status" value="1"/>
</dbReference>
<comment type="subunit">
    <text evidence="2">Homodimer.</text>
</comment>
<dbReference type="EC" id="5.3.1.6" evidence="2"/>
<dbReference type="PANTHER" id="PTHR43748">
    <property type="entry name" value="RIBOSE-5-PHOSPHATE ISOMERASE 3, CHLOROPLASTIC-RELATED"/>
    <property type="match status" value="1"/>
</dbReference>
<dbReference type="InterPro" id="IPR004788">
    <property type="entry name" value="Ribose5P_isomerase_type_A"/>
</dbReference>
<dbReference type="SUPFAM" id="SSF100950">
    <property type="entry name" value="NagB/RpiA/CoA transferase-like"/>
    <property type="match status" value="1"/>
</dbReference>
<comment type="caution">
    <text evidence="3">The sequence shown here is derived from an EMBL/GenBank/DDBJ whole genome shotgun (WGS) entry which is preliminary data.</text>
</comment>
<dbReference type="InterPro" id="IPR050262">
    <property type="entry name" value="Ribose-5P_isomerase"/>
</dbReference>
<accession>A0ABS4SV51</accession>
<feature type="binding site" evidence="2">
    <location>
        <begin position="107"/>
        <end position="110"/>
    </location>
    <ligand>
        <name>substrate</name>
    </ligand>
</feature>
<comment type="pathway">
    <text evidence="2">Carbohydrate degradation; pentose phosphate pathway; D-ribose 5-phosphate from D-ribulose 5-phosphate (non-oxidative stage): step 1/1.</text>
</comment>
<feature type="binding site" evidence="2">
    <location>
        <begin position="93"/>
        <end position="96"/>
    </location>
    <ligand>
        <name>substrate</name>
    </ligand>
</feature>
<dbReference type="NCBIfam" id="TIGR00021">
    <property type="entry name" value="rpiA"/>
    <property type="match status" value="1"/>
</dbReference>
<dbReference type="RefSeq" id="WP_209771599.1">
    <property type="nucleotide sequence ID" value="NZ_JAGINP010000031.1"/>
</dbReference>
<feature type="active site" description="Proton acceptor" evidence="2">
    <location>
        <position position="116"/>
    </location>
</feature>
<dbReference type="Gene3D" id="3.40.50.1360">
    <property type="match status" value="1"/>
</dbReference>
<dbReference type="PANTHER" id="PTHR43748:SF3">
    <property type="entry name" value="RIBOSE-5-PHOSPHATE ISOMERASE 3, CHLOROPLASTIC-RELATED"/>
    <property type="match status" value="1"/>
</dbReference>
<dbReference type="EMBL" id="JAGINP010000031">
    <property type="protein sequence ID" value="MBP2296439.1"/>
    <property type="molecule type" value="Genomic_DNA"/>
</dbReference>
<comment type="similarity">
    <text evidence="2">Belongs to the ribose 5-phosphate isomerase family.</text>
</comment>
<keyword evidence="4" id="KW-1185">Reference proteome</keyword>
<dbReference type="InterPro" id="IPR037171">
    <property type="entry name" value="NagB/RpiA_transferase-like"/>
</dbReference>
<keyword evidence="1 2" id="KW-0413">Isomerase</keyword>
<feature type="binding site" evidence="2">
    <location>
        <begin position="38"/>
        <end position="41"/>
    </location>
    <ligand>
        <name>substrate</name>
    </ligand>
</feature>
<dbReference type="Gene3D" id="3.30.70.260">
    <property type="match status" value="1"/>
</dbReference>
<dbReference type="HAMAP" id="MF_00170">
    <property type="entry name" value="Rib_5P_isom_A"/>
    <property type="match status" value="1"/>
</dbReference>
<evidence type="ECO:0000313" key="3">
    <source>
        <dbReference type="EMBL" id="MBP2296439.1"/>
    </source>
</evidence>
<evidence type="ECO:0000256" key="2">
    <source>
        <dbReference type="HAMAP-Rule" id="MF_00170"/>
    </source>
</evidence>
<evidence type="ECO:0000256" key="1">
    <source>
        <dbReference type="ARBA" id="ARBA00023235"/>
    </source>
</evidence>
<proteinExistence type="inferred from homology"/>
<dbReference type="Proteomes" id="UP000781958">
    <property type="component" value="Unassembled WGS sequence"/>
</dbReference>
<evidence type="ECO:0000313" key="4">
    <source>
        <dbReference type="Proteomes" id="UP000781958"/>
    </source>
</evidence>
<comment type="catalytic activity">
    <reaction evidence="2">
        <text>aldehydo-D-ribose 5-phosphate = D-ribulose 5-phosphate</text>
        <dbReference type="Rhea" id="RHEA:14657"/>
        <dbReference type="ChEBI" id="CHEBI:58121"/>
        <dbReference type="ChEBI" id="CHEBI:58273"/>
        <dbReference type="EC" id="5.3.1.6"/>
    </reaction>
</comment>
<dbReference type="CDD" id="cd01398">
    <property type="entry name" value="RPI_A"/>
    <property type="match status" value="1"/>
</dbReference>
<organism evidence="3 4">
    <name type="scientific">Azospirillum rugosum</name>
    <dbReference type="NCBI Taxonomy" id="416170"/>
    <lineage>
        <taxon>Bacteria</taxon>
        <taxon>Pseudomonadati</taxon>
        <taxon>Pseudomonadota</taxon>
        <taxon>Alphaproteobacteria</taxon>
        <taxon>Rhodospirillales</taxon>
        <taxon>Azospirillaceae</taxon>
        <taxon>Azospirillum</taxon>
    </lineage>
</organism>
<dbReference type="Pfam" id="PF06026">
    <property type="entry name" value="Rib_5-P_isom_A"/>
    <property type="match status" value="1"/>
</dbReference>